<dbReference type="AlphaFoldDB" id="A0A3P6TA25"/>
<feature type="compositionally biased region" description="Polar residues" evidence="1">
    <location>
        <begin position="87"/>
        <end position="101"/>
    </location>
</feature>
<sequence>MQYYRPRQPFPTAEAQEYLPPPNVSPPQRGRAPLPYRGPDMFTPGDSYPRFPSGGPMYRTPSPVHPSQQPHPSMYPSSGPVYDNAHPDSQTGYGMSDQASAQAGGFNEKPKNEAPPAPPPQLYCELCKISCFGQACFDAHMVGQKHKKRASQQEALKKLGIEPGSTPPGKLLSELRCALCDVICTGADTYQAHIIGKQHQRTLRLHKALGKPVPECELPPPKESTAPTTAEGEVPVKSEATEEASTGAAAATPEKKVGTPIAESTLKTKESESSDDCVELERPRPAQPWVRSPQLGPPPIPGLNGSAAIAWGPRLPKMNGHRPPAGVVGGLGVGYNDGFFIPPYSFVSPSYFGPGGHTSSLGDLRYMHTKLRQVMPTDAETEMIRLTVTACESALKQINDAKKFAEEEQEALNAAAAKEQKTDSEGSQEKQAEKTSATTTPTKPSLKKTTTTPSTPPPFRGVFRVGALATGLLLAGDRKADLVLVCNRWPTTDDIVEIGGELEALVKVRS</sequence>
<dbReference type="EMBL" id="UYRU01043030">
    <property type="protein sequence ID" value="VDK79773.1"/>
    <property type="molecule type" value="Genomic_DNA"/>
</dbReference>
<accession>A0A3P6TA25</accession>
<dbReference type="Gene3D" id="3.30.160.60">
    <property type="entry name" value="Classic Zinc Finger"/>
    <property type="match status" value="2"/>
</dbReference>
<dbReference type="InterPro" id="IPR013087">
    <property type="entry name" value="Znf_C2H2_type"/>
</dbReference>
<dbReference type="Pfam" id="PF07528">
    <property type="entry name" value="DZF_N"/>
    <property type="match status" value="1"/>
</dbReference>
<dbReference type="Proteomes" id="UP000281553">
    <property type="component" value="Unassembled WGS sequence"/>
</dbReference>
<dbReference type="GO" id="GO:0003727">
    <property type="term" value="F:single-stranded RNA binding"/>
    <property type="evidence" value="ECO:0007669"/>
    <property type="project" value="TreeGrafter"/>
</dbReference>
<keyword evidence="4" id="KW-1185">Reference proteome</keyword>
<dbReference type="OrthoDB" id="8898434at2759"/>
<organism evidence="3 4">
    <name type="scientific">Dibothriocephalus latus</name>
    <name type="common">Fish tapeworm</name>
    <name type="synonym">Diphyllobothrium latum</name>
    <dbReference type="NCBI Taxonomy" id="60516"/>
    <lineage>
        <taxon>Eukaryota</taxon>
        <taxon>Metazoa</taxon>
        <taxon>Spiralia</taxon>
        <taxon>Lophotrochozoa</taxon>
        <taxon>Platyhelminthes</taxon>
        <taxon>Cestoda</taxon>
        <taxon>Eucestoda</taxon>
        <taxon>Diphyllobothriidea</taxon>
        <taxon>Diphyllobothriidae</taxon>
        <taxon>Dibothriocephalus</taxon>
    </lineage>
</organism>
<feature type="domain" description="DZF" evidence="2">
    <location>
        <begin position="344"/>
        <end position="510"/>
    </location>
</feature>
<dbReference type="InterPro" id="IPR006561">
    <property type="entry name" value="DZF_dom"/>
</dbReference>
<feature type="compositionally biased region" description="Low complexity" evidence="1">
    <location>
        <begin position="61"/>
        <end position="72"/>
    </location>
</feature>
<feature type="region of interest" description="Disordered" evidence="1">
    <location>
        <begin position="409"/>
        <end position="460"/>
    </location>
</feature>
<dbReference type="Pfam" id="PF12874">
    <property type="entry name" value="zf-met"/>
    <property type="match status" value="2"/>
</dbReference>
<evidence type="ECO:0000259" key="2">
    <source>
        <dbReference type="PROSITE" id="PS51703"/>
    </source>
</evidence>
<dbReference type="PANTHER" id="PTHR45762:SF3">
    <property type="entry name" value="ZINC-FINGER PROTEIN AT 72D, ISOFORM B"/>
    <property type="match status" value="1"/>
</dbReference>
<dbReference type="PROSITE" id="PS51703">
    <property type="entry name" value="DZF"/>
    <property type="match status" value="1"/>
</dbReference>
<proteinExistence type="predicted"/>
<dbReference type="Gene3D" id="3.30.460.10">
    <property type="entry name" value="Beta Polymerase, domain 2"/>
    <property type="match status" value="1"/>
</dbReference>
<dbReference type="GO" id="GO:0003725">
    <property type="term" value="F:double-stranded RNA binding"/>
    <property type="evidence" value="ECO:0007669"/>
    <property type="project" value="TreeGrafter"/>
</dbReference>
<gene>
    <name evidence="3" type="ORF">DILT_LOCUS3042</name>
</gene>
<feature type="compositionally biased region" description="Low complexity" evidence="1">
    <location>
        <begin position="434"/>
        <end position="453"/>
    </location>
</feature>
<dbReference type="SMART" id="SM00451">
    <property type="entry name" value="ZnF_U1"/>
    <property type="match status" value="2"/>
</dbReference>
<reference evidence="3 4" key="1">
    <citation type="submission" date="2018-11" db="EMBL/GenBank/DDBJ databases">
        <authorList>
            <consortium name="Pathogen Informatics"/>
        </authorList>
    </citation>
    <scope>NUCLEOTIDE SEQUENCE [LARGE SCALE GENOMIC DNA]</scope>
</reference>
<feature type="compositionally biased region" description="Basic and acidic residues" evidence="1">
    <location>
        <begin position="418"/>
        <end position="433"/>
    </location>
</feature>
<dbReference type="InterPro" id="IPR036236">
    <property type="entry name" value="Znf_C2H2_sf"/>
</dbReference>
<protein>
    <recommendedName>
        <fullName evidence="2">DZF domain-containing protein</fullName>
    </recommendedName>
</protein>
<feature type="region of interest" description="Disordered" evidence="1">
    <location>
        <begin position="212"/>
        <end position="302"/>
    </location>
</feature>
<dbReference type="SUPFAM" id="SSF57667">
    <property type="entry name" value="beta-beta-alpha zinc fingers"/>
    <property type="match status" value="2"/>
</dbReference>
<feature type="compositionally biased region" description="Low complexity" evidence="1">
    <location>
        <begin position="243"/>
        <end position="252"/>
    </location>
</feature>
<dbReference type="InterPro" id="IPR049401">
    <property type="entry name" value="DZF_dom_N"/>
</dbReference>
<dbReference type="PANTHER" id="PTHR45762">
    <property type="entry name" value="ZINC FINGER RNA-BINDING PROTEIN"/>
    <property type="match status" value="1"/>
</dbReference>
<dbReference type="GO" id="GO:0071011">
    <property type="term" value="C:precatalytic spliceosome"/>
    <property type="evidence" value="ECO:0007669"/>
    <property type="project" value="TreeGrafter"/>
</dbReference>
<evidence type="ECO:0000256" key="1">
    <source>
        <dbReference type="SAM" id="MobiDB-lite"/>
    </source>
</evidence>
<dbReference type="GO" id="GO:0008270">
    <property type="term" value="F:zinc ion binding"/>
    <property type="evidence" value="ECO:0007669"/>
    <property type="project" value="InterPro"/>
</dbReference>
<feature type="region of interest" description="Disordered" evidence="1">
    <location>
        <begin position="1"/>
        <end position="117"/>
    </location>
</feature>
<dbReference type="InterPro" id="IPR043519">
    <property type="entry name" value="NT_sf"/>
</dbReference>
<name>A0A3P6TA25_DIBLA</name>
<dbReference type="SMART" id="SM00355">
    <property type="entry name" value="ZnF_C2H2"/>
    <property type="match status" value="2"/>
</dbReference>
<evidence type="ECO:0000313" key="4">
    <source>
        <dbReference type="Proteomes" id="UP000281553"/>
    </source>
</evidence>
<dbReference type="InterPro" id="IPR003604">
    <property type="entry name" value="Matrin/U1-like-C_Znf_C2H2"/>
</dbReference>
<evidence type="ECO:0000313" key="3">
    <source>
        <dbReference type="EMBL" id="VDK79773.1"/>
    </source>
</evidence>